<sequence>MRILIIEDSQQIMETVVDYLELEGLECDCAYDGQQALALAATECFDVIVADIMMARLDGVSAVRQMREKLKVLTPVIFLTARDSLADKQAAFEAGGDDYLVKPFAMQELLLRIHALARRREVATVRKVEFLGVCCNLSTHEIFWQGRPVKLGRLQRQVLAHLLQQAPAMVSREALIEAVWGDQPPATDSLRSHVYGLRTSLKSANIPISVETVHGEGYRLISL</sequence>
<evidence type="ECO:0000256" key="4">
    <source>
        <dbReference type="ARBA" id="ARBA00023125"/>
    </source>
</evidence>
<dbReference type="Gene3D" id="1.10.10.10">
    <property type="entry name" value="Winged helix-like DNA-binding domain superfamily/Winged helix DNA-binding domain"/>
    <property type="match status" value="1"/>
</dbReference>
<protein>
    <submittedName>
        <fullName evidence="10">Response regulator MprA</fullName>
    </submittedName>
</protein>
<feature type="domain" description="Response regulatory" evidence="8">
    <location>
        <begin position="2"/>
        <end position="117"/>
    </location>
</feature>
<dbReference type="GO" id="GO:0005829">
    <property type="term" value="C:cytosol"/>
    <property type="evidence" value="ECO:0007669"/>
    <property type="project" value="TreeGrafter"/>
</dbReference>
<keyword evidence="5" id="KW-0804">Transcription</keyword>
<keyword evidence="11" id="KW-1185">Reference proteome</keyword>
<evidence type="ECO:0000256" key="7">
    <source>
        <dbReference type="PROSITE-ProRule" id="PRU01091"/>
    </source>
</evidence>
<evidence type="ECO:0000259" key="8">
    <source>
        <dbReference type="PROSITE" id="PS50110"/>
    </source>
</evidence>
<dbReference type="Gene3D" id="3.40.50.2300">
    <property type="match status" value="1"/>
</dbReference>
<dbReference type="InterPro" id="IPR001789">
    <property type="entry name" value="Sig_transdc_resp-reg_receiver"/>
</dbReference>
<evidence type="ECO:0000256" key="2">
    <source>
        <dbReference type="ARBA" id="ARBA00023012"/>
    </source>
</evidence>
<dbReference type="EMBL" id="CP018632">
    <property type="protein sequence ID" value="ASJ73608.1"/>
    <property type="molecule type" value="Genomic_DNA"/>
</dbReference>
<dbReference type="InterPro" id="IPR039420">
    <property type="entry name" value="WalR-like"/>
</dbReference>
<gene>
    <name evidence="10" type="primary">mprA_2</name>
    <name evidence="10" type="ORF">IMCC3135_17645</name>
</gene>
<evidence type="ECO:0000256" key="6">
    <source>
        <dbReference type="PROSITE-ProRule" id="PRU00169"/>
    </source>
</evidence>
<dbReference type="GO" id="GO:0032993">
    <property type="term" value="C:protein-DNA complex"/>
    <property type="evidence" value="ECO:0007669"/>
    <property type="project" value="TreeGrafter"/>
</dbReference>
<dbReference type="SUPFAM" id="SSF52172">
    <property type="entry name" value="CheY-like"/>
    <property type="match status" value="1"/>
</dbReference>
<feature type="modified residue" description="4-aspartylphosphate" evidence="6">
    <location>
        <position position="51"/>
    </location>
</feature>
<dbReference type="OrthoDB" id="9802426at2"/>
<accession>A0A2Z2NV64</accession>
<dbReference type="SMART" id="SM00862">
    <property type="entry name" value="Trans_reg_C"/>
    <property type="match status" value="1"/>
</dbReference>
<dbReference type="SUPFAM" id="SSF46894">
    <property type="entry name" value="C-terminal effector domain of the bipartite response regulators"/>
    <property type="match status" value="1"/>
</dbReference>
<dbReference type="InterPro" id="IPR036388">
    <property type="entry name" value="WH-like_DNA-bd_sf"/>
</dbReference>
<dbReference type="Proteomes" id="UP000250079">
    <property type="component" value="Chromosome"/>
</dbReference>
<dbReference type="PROSITE" id="PS50110">
    <property type="entry name" value="RESPONSE_REGULATORY"/>
    <property type="match status" value="1"/>
</dbReference>
<keyword evidence="1 6" id="KW-0597">Phosphoprotein</keyword>
<dbReference type="PANTHER" id="PTHR48111">
    <property type="entry name" value="REGULATOR OF RPOS"/>
    <property type="match status" value="1"/>
</dbReference>
<evidence type="ECO:0000256" key="1">
    <source>
        <dbReference type="ARBA" id="ARBA00022553"/>
    </source>
</evidence>
<dbReference type="RefSeq" id="WP_088918767.1">
    <property type="nucleotide sequence ID" value="NZ_CP018632.1"/>
</dbReference>
<dbReference type="KEGG" id="gai:IMCC3135_17645"/>
<dbReference type="Gene3D" id="6.10.250.690">
    <property type="match status" value="1"/>
</dbReference>
<dbReference type="Pfam" id="PF00072">
    <property type="entry name" value="Response_reg"/>
    <property type="match status" value="1"/>
</dbReference>
<dbReference type="GO" id="GO:0000156">
    <property type="term" value="F:phosphorelay response regulator activity"/>
    <property type="evidence" value="ECO:0007669"/>
    <property type="project" value="TreeGrafter"/>
</dbReference>
<dbReference type="InterPro" id="IPR016032">
    <property type="entry name" value="Sig_transdc_resp-reg_C-effctor"/>
</dbReference>
<keyword evidence="3" id="KW-0805">Transcription regulation</keyword>
<dbReference type="PROSITE" id="PS51755">
    <property type="entry name" value="OMPR_PHOB"/>
    <property type="match status" value="1"/>
</dbReference>
<dbReference type="GO" id="GO:0006355">
    <property type="term" value="P:regulation of DNA-templated transcription"/>
    <property type="evidence" value="ECO:0007669"/>
    <property type="project" value="InterPro"/>
</dbReference>
<keyword evidence="2" id="KW-0902">Two-component regulatory system</keyword>
<dbReference type="CDD" id="cd00383">
    <property type="entry name" value="trans_reg_C"/>
    <property type="match status" value="1"/>
</dbReference>
<feature type="domain" description="OmpR/PhoB-type" evidence="9">
    <location>
        <begin position="125"/>
        <end position="222"/>
    </location>
</feature>
<dbReference type="Pfam" id="PF00486">
    <property type="entry name" value="Trans_reg_C"/>
    <property type="match status" value="1"/>
</dbReference>
<reference evidence="10 11" key="1">
    <citation type="submission" date="2016-12" db="EMBL/GenBank/DDBJ databases">
        <authorList>
            <person name="Song W.-J."/>
            <person name="Kurnit D.M."/>
        </authorList>
    </citation>
    <scope>NUCLEOTIDE SEQUENCE [LARGE SCALE GENOMIC DNA]</scope>
    <source>
        <strain evidence="10 11">IMCC3135</strain>
    </source>
</reference>
<dbReference type="InterPro" id="IPR001867">
    <property type="entry name" value="OmpR/PhoB-type_DNA-bd"/>
</dbReference>
<evidence type="ECO:0000313" key="10">
    <source>
        <dbReference type="EMBL" id="ASJ73608.1"/>
    </source>
</evidence>
<name>A0A2Z2NV64_9GAMM</name>
<dbReference type="AlphaFoldDB" id="A0A2Z2NV64"/>
<keyword evidence="4 7" id="KW-0238">DNA-binding</keyword>
<evidence type="ECO:0000313" key="11">
    <source>
        <dbReference type="Proteomes" id="UP000250079"/>
    </source>
</evidence>
<dbReference type="SMART" id="SM00448">
    <property type="entry name" value="REC"/>
    <property type="match status" value="1"/>
</dbReference>
<evidence type="ECO:0000256" key="5">
    <source>
        <dbReference type="ARBA" id="ARBA00023163"/>
    </source>
</evidence>
<evidence type="ECO:0000256" key="3">
    <source>
        <dbReference type="ARBA" id="ARBA00023015"/>
    </source>
</evidence>
<feature type="DNA-binding region" description="OmpR/PhoB-type" evidence="7">
    <location>
        <begin position="125"/>
        <end position="222"/>
    </location>
</feature>
<proteinExistence type="predicted"/>
<evidence type="ECO:0000259" key="9">
    <source>
        <dbReference type="PROSITE" id="PS51755"/>
    </source>
</evidence>
<dbReference type="PANTHER" id="PTHR48111:SF22">
    <property type="entry name" value="REGULATOR OF RPOS"/>
    <property type="match status" value="1"/>
</dbReference>
<organism evidence="10 11">
    <name type="scientific">Granulosicoccus antarcticus IMCC3135</name>
    <dbReference type="NCBI Taxonomy" id="1192854"/>
    <lineage>
        <taxon>Bacteria</taxon>
        <taxon>Pseudomonadati</taxon>
        <taxon>Pseudomonadota</taxon>
        <taxon>Gammaproteobacteria</taxon>
        <taxon>Chromatiales</taxon>
        <taxon>Granulosicoccaceae</taxon>
        <taxon>Granulosicoccus</taxon>
    </lineage>
</organism>
<dbReference type="InterPro" id="IPR011006">
    <property type="entry name" value="CheY-like_superfamily"/>
</dbReference>
<dbReference type="GO" id="GO:0000976">
    <property type="term" value="F:transcription cis-regulatory region binding"/>
    <property type="evidence" value="ECO:0007669"/>
    <property type="project" value="TreeGrafter"/>
</dbReference>